<dbReference type="PANTHER" id="PTHR45138">
    <property type="entry name" value="REGULATORY COMPONENTS OF SENSORY TRANSDUCTION SYSTEM"/>
    <property type="match status" value="1"/>
</dbReference>
<dbReference type="InterPro" id="IPR029787">
    <property type="entry name" value="Nucleotide_cyclase"/>
</dbReference>
<evidence type="ECO:0000259" key="3">
    <source>
        <dbReference type="PROSITE" id="PS50887"/>
    </source>
</evidence>
<dbReference type="InterPro" id="IPR050469">
    <property type="entry name" value="Diguanylate_Cyclase"/>
</dbReference>
<sequence>MKDAPAILHDIRTIRDIESSLEEAETFIGRIKANKVRLTLQNGNVSITREELSKITDLVITLERSGKALETAVRYLRELMAYDEVTQLFSRRYLFHLLEKELHRAQRYDNPFAVLALEIDPFSHNPDLKHLASEDLNLMMAETARVVRKYVRDSDSPGRTGERTIICLLPETDAKGALILGERIRKSVDKTYDLSSGPSHMTLVGGIVESHDPAATDMAGLLYLIDQKLTEARAKGPNVIVK</sequence>
<evidence type="ECO:0000256" key="2">
    <source>
        <dbReference type="ARBA" id="ARBA00034247"/>
    </source>
</evidence>
<dbReference type="EMBL" id="VAFM01000001">
    <property type="protein sequence ID" value="TKW61934.1"/>
    <property type="molecule type" value="Genomic_DNA"/>
</dbReference>
<dbReference type="InterPro" id="IPR043128">
    <property type="entry name" value="Rev_trsase/Diguanyl_cyclase"/>
</dbReference>
<dbReference type="Pfam" id="PF00990">
    <property type="entry name" value="GGDEF"/>
    <property type="match status" value="1"/>
</dbReference>
<comment type="caution">
    <text evidence="4">The sequence shown here is derived from an EMBL/GenBank/DDBJ whole genome shotgun (WGS) entry which is preliminary data.</text>
</comment>
<dbReference type="Gene3D" id="3.30.70.270">
    <property type="match status" value="1"/>
</dbReference>
<dbReference type="InterPro" id="IPR000160">
    <property type="entry name" value="GGDEF_dom"/>
</dbReference>
<dbReference type="PANTHER" id="PTHR45138:SF9">
    <property type="entry name" value="DIGUANYLATE CYCLASE DGCM-RELATED"/>
    <property type="match status" value="1"/>
</dbReference>
<dbReference type="Proteomes" id="UP000320948">
    <property type="component" value="Unassembled WGS sequence"/>
</dbReference>
<comment type="catalytic activity">
    <reaction evidence="2">
        <text>2 GTP = 3',3'-c-di-GMP + 2 diphosphate</text>
        <dbReference type="Rhea" id="RHEA:24898"/>
        <dbReference type="ChEBI" id="CHEBI:33019"/>
        <dbReference type="ChEBI" id="CHEBI:37565"/>
        <dbReference type="ChEBI" id="CHEBI:58805"/>
        <dbReference type="EC" id="2.7.7.65"/>
    </reaction>
</comment>
<dbReference type="SUPFAM" id="SSF55073">
    <property type="entry name" value="Nucleotide cyclase"/>
    <property type="match status" value="1"/>
</dbReference>
<feature type="domain" description="GGDEF" evidence="3">
    <location>
        <begin position="110"/>
        <end position="242"/>
    </location>
</feature>
<dbReference type="PROSITE" id="PS50887">
    <property type="entry name" value="GGDEF"/>
    <property type="match status" value="1"/>
</dbReference>
<dbReference type="EC" id="2.7.7.65" evidence="1"/>
<dbReference type="CDD" id="cd01949">
    <property type="entry name" value="GGDEF"/>
    <property type="match status" value="1"/>
</dbReference>
<accession>A0A6N4RFP2</accession>
<dbReference type="SMART" id="SM00267">
    <property type="entry name" value="GGDEF"/>
    <property type="match status" value="1"/>
</dbReference>
<dbReference type="GO" id="GO:0052621">
    <property type="term" value="F:diguanylate cyclase activity"/>
    <property type="evidence" value="ECO:0007669"/>
    <property type="project" value="UniProtKB-EC"/>
</dbReference>
<dbReference type="AlphaFoldDB" id="A0A6N4RFP2"/>
<gene>
    <name evidence="4" type="ORF">DI628_04750</name>
</gene>
<evidence type="ECO:0000313" key="4">
    <source>
        <dbReference type="EMBL" id="TKW61934.1"/>
    </source>
</evidence>
<proteinExistence type="predicted"/>
<reference evidence="4 5" key="1">
    <citation type="journal article" date="2017" name="Nat. Commun.">
        <title>In situ click chemistry generation of cyclooxygenase-2 inhibitors.</title>
        <authorList>
            <person name="Bhardwaj A."/>
            <person name="Kaur J."/>
            <person name="Wuest M."/>
            <person name="Wuest F."/>
        </authorList>
    </citation>
    <scope>NUCLEOTIDE SEQUENCE [LARGE SCALE GENOMIC DNA]</scope>
    <source>
        <strain evidence="4">S2_018_000_R2_106</strain>
    </source>
</reference>
<dbReference type="NCBIfam" id="TIGR00254">
    <property type="entry name" value="GGDEF"/>
    <property type="match status" value="1"/>
</dbReference>
<evidence type="ECO:0000313" key="5">
    <source>
        <dbReference type="Proteomes" id="UP000320948"/>
    </source>
</evidence>
<protein>
    <recommendedName>
        <fullName evidence="1">diguanylate cyclase</fullName>
        <ecNumber evidence="1">2.7.7.65</ecNumber>
    </recommendedName>
</protein>
<evidence type="ECO:0000256" key="1">
    <source>
        <dbReference type="ARBA" id="ARBA00012528"/>
    </source>
</evidence>
<name>A0A6N4RFP2_BLAVI</name>
<organism evidence="4 5">
    <name type="scientific">Blastochloris viridis</name>
    <name type="common">Rhodopseudomonas viridis</name>
    <dbReference type="NCBI Taxonomy" id="1079"/>
    <lineage>
        <taxon>Bacteria</taxon>
        <taxon>Pseudomonadati</taxon>
        <taxon>Pseudomonadota</taxon>
        <taxon>Alphaproteobacteria</taxon>
        <taxon>Hyphomicrobiales</taxon>
        <taxon>Blastochloridaceae</taxon>
        <taxon>Blastochloris</taxon>
    </lineage>
</organism>